<comment type="caution">
    <text evidence="5">The sequence shown here is derived from an EMBL/GenBank/DDBJ whole genome shotgun (WGS) entry which is preliminary data.</text>
</comment>
<dbReference type="SUPFAM" id="SSF48208">
    <property type="entry name" value="Six-hairpin glycosidases"/>
    <property type="match status" value="1"/>
</dbReference>
<dbReference type="InterPro" id="IPR052369">
    <property type="entry name" value="UG_Glycosaminoglycan_Hydrolase"/>
</dbReference>
<evidence type="ECO:0000256" key="3">
    <source>
        <dbReference type="PIRSR" id="PIRSR610905-1"/>
    </source>
</evidence>
<evidence type="ECO:0000256" key="4">
    <source>
        <dbReference type="PIRSR" id="PIRSR610905-2"/>
    </source>
</evidence>
<dbReference type="Pfam" id="PF07470">
    <property type="entry name" value="Glyco_hydro_88"/>
    <property type="match status" value="1"/>
</dbReference>
<proteinExistence type="inferred from homology"/>
<feature type="binding site" evidence="4">
    <location>
        <position position="245"/>
    </location>
    <ligand>
        <name>substrate</name>
    </ligand>
</feature>
<feature type="binding site" evidence="4">
    <location>
        <position position="233"/>
    </location>
    <ligand>
        <name>substrate</name>
    </ligand>
</feature>
<reference evidence="6" key="1">
    <citation type="submission" date="2016-07" db="EMBL/GenBank/DDBJ databases">
        <authorList>
            <person name="Florea S."/>
            <person name="Webb J.S."/>
            <person name="Jaromczyk J."/>
            <person name="Schardl C.L."/>
        </authorList>
    </citation>
    <scope>NUCLEOTIDE SEQUENCE [LARGE SCALE GENOMIC DNA]</scope>
    <source>
        <strain evidence="6">CY1</strain>
    </source>
</reference>
<dbReference type="InterPro" id="IPR008928">
    <property type="entry name" value="6-hairpin_glycosidase_sf"/>
</dbReference>
<dbReference type="Gene3D" id="1.50.10.10">
    <property type="match status" value="1"/>
</dbReference>
<feature type="binding site" evidence="4">
    <location>
        <position position="173"/>
    </location>
    <ligand>
        <name>substrate</name>
    </ligand>
</feature>
<dbReference type="GO" id="GO:0000272">
    <property type="term" value="P:polysaccharide catabolic process"/>
    <property type="evidence" value="ECO:0007669"/>
    <property type="project" value="TreeGrafter"/>
</dbReference>
<evidence type="ECO:0000313" key="5">
    <source>
        <dbReference type="EMBL" id="OPH50515.1"/>
    </source>
</evidence>
<dbReference type="AlphaFoldDB" id="A0A1V4HCE1"/>
<feature type="binding site" evidence="4">
    <location>
        <position position="249"/>
    </location>
    <ligand>
        <name>substrate</name>
    </ligand>
</feature>
<feature type="binding site" evidence="4">
    <location>
        <position position="362"/>
    </location>
    <ligand>
        <name>substrate</name>
    </ligand>
</feature>
<protein>
    <submittedName>
        <fullName evidence="5">Glucuronyl hydrolase</fullName>
    </submittedName>
</protein>
<dbReference type="GO" id="GO:0052757">
    <property type="term" value="F:chondroitin hydrolase activity"/>
    <property type="evidence" value="ECO:0007669"/>
    <property type="project" value="TreeGrafter"/>
</dbReference>
<keyword evidence="6" id="KW-1185">Reference proteome</keyword>
<dbReference type="RefSeq" id="WP_079417689.1">
    <property type="nucleotide sequence ID" value="NZ_MBTG01000034.1"/>
</dbReference>
<dbReference type="STRING" id="1469647.BC351_07615"/>
<name>A0A1V4HCE1_9BACL</name>
<dbReference type="PANTHER" id="PTHR36845:SF1">
    <property type="entry name" value="HYDROLASE, PUTATIVE (AFU_ORTHOLOGUE AFUA_7G05090)-RELATED"/>
    <property type="match status" value="1"/>
</dbReference>
<dbReference type="InterPro" id="IPR010905">
    <property type="entry name" value="Glyco_hydro_88"/>
</dbReference>
<gene>
    <name evidence="5" type="ORF">BC351_07615</name>
</gene>
<dbReference type="OrthoDB" id="428577at2"/>
<dbReference type="InterPro" id="IPR012341">
    <property type="entry name" value="6hp_glycosidase-like_sf"/>
</dbReference>
<sequence>MKQVKDEGILSAARFINPSQLTKKQCDAAVAHILKQIDRNLESFSDKFPDIVSNNLIYAAADNYEWTPGFWTGMLWLAYEVTGDEKYQRVADRQLSSFKKRADEQIGTETHDLGFLYSLSCVAAYKLTGNEEAKQTALRAADLLMSRYLEHAGIIQAWGSLSNPKQRGRMIIDCCLNTPLLYWAAEITGNRAYFNAAATHVKQAAAYLIREDASSFHTYYMDVDSGAPLYGKTAQGFSDDSCWSRGQAWAIYGFPLNYIYTKDQELLDLTKKVANYFINRLPEDCVCYWDLIFTSGSEVRDSSAAAIAVCGMLELNKHLSDGDPHKAIYANAASSILLSLIDNYSTVNTPESNGLLLHGVYSKPGNSGVDECCLWGDYFYFEALVRVSRDWKTYW</sequence>
<keyword evidence="1 5" id="KW-0378">Hydrolase</keyword>
<dbReference type="PANTHER" id="PTHR36845">
    <property type="entry name" value="HYDROLASE, PUTATIVE (AFU_ORTHOLOGUE AFUA_7G05090)-RELATED"/>
    <property type="match status" value="1"/>
</dbReference>
<comment type="similarity">
    <text evidence="2">Belongs to the glycosyl hydrolase 88 family.</text>
</comment>
<evidence type="ECO:0000256" key="1">
    <source>
        <dbReference type="ARBA" id="ARBA00022801"/>
    </source>
</evidence>
<feature type="active site" description="Nucleophile" evidence="3">
    <location>
        <position position="112"/>
    </location>
</feature>
<feature type="binding site" evidence="4">
    <location>
        <position position="112"/>
    </location>
    <ligand>
        <name>substrate</name>
    </ligand>
</feature>
<evidence type="ECO:0000313" key="6">
    <source>
        <dbReference type="Proteomes" id="UP000190626"/>
    </source>
</evidence>
<dbReference type="EMBL" id="MBTG01000034">
    <property type="protein sequence ID" value="OPH50515.1"/>
    <property type="molecule type" value="Genomic_DNA"/>
</dbReference>
<feature type="binding site" evidence="4">
    <location>
        <position position="231"/>
    </location>
    <ligand>
        <name>substrate</name>
    </ligand>
</feature>
<accession>A0A1V4HCE1</accession>
<evidence type="ECO:0000256" key="2">
    <source>
        <dbReference type="ARBA" id="ARBA00038358"/>
    </source>
</evidence>
<dbReference type="Proteomes" id="UP000190626">
    <property type="component" value="Unassembled WGS sequence"/>
</dbReference>
<feature type="active site" description="Proton donor" evidence="3">
    <location>
        <position position="173"/>
    </location>
</feature>
<organism evidence="5 6">
    <name type="scientific">Paenibacillus ferrarius</name>
    <dbReference type="NCBI Taxonomy" id="1469647"/>
    <lineage>
        <taxon>Bacteria</taxon>
        <taxon>Bacillati</taxon>
        <taxon>Bacillota</taxon>
        <taxon>Bacilli</taxon>
        <taxon>Bacillales</taxon>
        <taxon>Paenibacillaceae</taxon>
        <taxon>Paenibacillus</taxon>
    </lineage>
</organism>